<dbReference type="Proteomes" id="UP001501598">
    <property type="component" value="Unassembled WGS sequence"/>
</dbReference>
<comment type="caution">
    <text evidence="2">The sequence shown here is derived from an EMBL/GenBank/DDBJ whole genome shotgun (WGS) entry which is preliminary data.</text>
</comment>
<gene>
    <name evidence="2" type="ORF">GCM10023175_62060</name>
</gene>
<reference evidence="3" key="1">
    <citation type="journal article" date="2019" name="Int. J. Syst. Evol. Microbiol.">
        <title>The Global Catalogue of Microorganisms (GCM) 10K type strain sequencing project: providing services to taxonomists for standard genome sequencing and annotation.</title>
        <authorList>
            <consortium name="The Broad Institute Genomics Platform"/>
            <consortium name="The Broad Institute Genome Sequencing Center for Infectious Disease"/>
            <person name="Wu L."/>
            <person name="Ma J."/>
        </authorList>
    </citation>
    <scope>NUCLEOTIDE SEQUENCE [LARGE SCALE GENOMIC DNA]</scope>
    <source>
        <strain evidence="3">JCM 17906</strain>
    </source>
</reference>
<protein>
    <submittedName>
        <fullName evidence="2">Uncharacterized protein</fullName>
    </submittedName>
</protein>
<sequence length="64" mass="6303">MDGRPLGRGIAVGAPVGGAGRPPASARHPAPAWLPGVAATTAAVLGAVAAARTTGRPEEERDHE</sequence>
<accession>A0ABP8S1U0</accession>
<evidence type="ECO:0000313" key="2">
    <source>
        <dbReference type="EMBL" id="GAA4557550.1"/>
    </source>
</evidence>
<dbReference type="EMBL" id="BAABGT010000102">
    <property type="protein sequence ID" value="GAA4557550.1"/>
    <property type="molecule type" value="Genomic_DNA"/>
</dbReference>
<organism evidence="2 3">
    <name type="scientific">Pseudonocardia xishanensis</name>
    <dbReference type="NCBI Taxonomy" id="630995"/>
    <lineage>
        <taxon>Bacteria</taxon>
        <taxon>Bacillati</taxon>
        <taxon>Actinomycetota</taxon>
        <taxon>Actinomycetes</taxon>
        <taxon>Pseudonocardiales</taxon>
        <taxon>Pseudonocardiaceae</taxon>
        <taxon>Pseudonocardia</taxon>
    </lineage>
</organism>
<proteinExistence type="predicted"/>
<evidence type="ECO:0000256" key="1">
    <source>
        <dbReference type="SAM" id="MobiDB-lite"/>
    </source>
</evidence>
<evidence type="ECO:0000313" key="3">
    <source>
        <dbReference type="Proteomes" id="UP001501598"/>
    </source>
</evidence>
<name>A0ABP8S1U0_9PSEU</name>
<feature type="region of interest" description="Disordered" evidence="1">
    <location>
        <begin position="1"/>
        <end position="29"/>
    </location>
</feature>
<keyword evidence="3" id="KW-1185">Reference proteome</keyword>